<gene>
    <name evidence="3" type="ORF">UY16_C0039G0003</name>
</gene>
<sequence length="144" mass="16291">MKKEVLFLCTHNSARSQIAEGLLRHLGGTMFTAYSAGTEATFIRPLAIKVMQEIDIDISGQKSKTLDRYLDKPIDEVITVCDNANESCPIFPKAKNRRHWSFPDPSKAQGTEEEQAMVYRKVRDAIKERIEKELLSNTLPVVLP</sequence>
<organism evidence="3 4">
    <name type="scientific">Candidatus Gottesmanbacteria bacterium GW2011_GWA2_47_9</name>
    <dbReference type="NCBI Taxonomy" id="1618445"/>
    <lineage>
        <taxon>Bacteria</taxon>
        <taxon>Candidatus Gottesmaniibacteriota</taxon>
    </lineage>
</organism>
<dbReference type="SMART" id="SM00226">
    <property type="entry name" value="LMWPc"/>
    <property type="match status" value="1"/>
</dbReference>
<dbReference type="InterPro" id="IPR036196">
    <property type="entry name" value="Ptyr_pPase_sf"/>
</dbReference>
<dbReference type="GO" id="GO:0046685">
    <property type="term" value="P:response to arsenic-containing substance"/>
    <property type="evidence" value="ECO:0007669"/>
    <property type="project" value="UniProtKB-KW"/>
</dbReference>
<dbReference type="EMBL" id="LCOY01000039">
    <property type="protein sequence ID" value="KKU87088.1"/>
    <property type="molecule type" value="Genomic_DNA"/>
</dbReference>
<feature type="domain" description="Phosphotyrosine protein phosphatase I" evidence="2">
    <location>
        <begin position="3"/>
        <end position="136"/>
    </location>
</feature>
<comment type="caution">
    <text evidence="3">The sequence shown here is derived from an EMBL/GenBank/DDBJ whole genome shotgun (WGS) entry which is preliminary data.</text>
</comment>
<dbReference type="Proteomes" id="UP000034739">
    <property type="component" value="Unassembled WGS sequence"/>
</dbReference>
<dbReference type="SUPFAM" id="SSF52788">
    <property type="entry name" value="Phosphotyrosine protein phosphatases I"/>
    <property type="match status" value="1"/>
</dbReference>
<dbReference type="PATRIC" id="fig|1618445.3.peg.966"/>
<dbReference type="PANTHER" id="PTHR43428:SF1">
    <property type="entry name" value="ARSENATE REDUCTASE"/>
    <property type="match status" value="1"/>
</dbReference>
<evidence type="ECO:0000313" key="4">
    <source>
        <dbReference type="Proteomes" id="UP000034739"/>
    </source>
</evidence>
<proteinExistence type="predicted"/>
<name>A0A0G1W9U9_9BACT</name>
<evidence type="ECO:0000256" key="1">
    <source>
        <dbReference type="ARBA" id="ARBA00022849"/>
    </source>
</evidence>
<dbReference type="Gene3D" id="3.40.50.2300">
    <property type="match status" value="1"/>
</dbReference>
<evidence type="ECO:0000313" key="3">
    <source>
        <dbReference type="EMBL" id="KKU87088.1"/>
    </source>
</evidence>
<dbReference type="InterPro" id="IPR023485">
    <property type="entry name" value="Ptyr_pPase"/>
</dbReference>
<evidence type="ECO:0000259" key="2">
    <source>
        <dbReference type="SMART" id="SM00226"/>
    </source>
</evidence>
<dbReference type="CDD" id="cd16345">
    <property type="entry name" value="LMWP_ArsC"/>
    <property type="match status" value="1"/>
</dbReference>
<keyword evidence="1" id="KW-0059">Arsenical resistance</keyword>
<dbReference type="PANTHER" id="PTHR43428">
    <property type="entry name" value="ARSENATE REDUCTASE"/>
    <property type="match status" value="1"/>
</dbReference>
<reference evidence="3 4" key="1">
    <citation type="journal article" date="2015" name="Nature">
        <title>rRNA introns, odd ribosomes, and small enigmatic genomes across a large radiation of phyla.</title>
        <authorList>
            <person name="Brown C.T."/>
            <person name="Hug L.A."/>
            <person name="Thomas B.C."/>
            <person name="Sharon I."/>
            <person name="Castelle C.J."/>
            <person name="Singh A."/>
            <person name="Wilkins M.J."/>
            <person name="Williams K.H."/>
            <person name="Banfield J.F."/>
        </authorList>
    </citation>
    <scope>NUCLEOTIDE SEQUENCE [LARGE SCALE GENOMIC DNA]</scope>
</reference>
<accession>A0A0G1W9U9</accession>
<dbReference type="Pfam" id="PF01451">
    <property type="entry name" value="LMWPc"/>
    <property type="match status" value="1"/>
</dbReference>
<dbReference type="AlphaFoldDB" id="A0A0G1W9U9"/>
<protein>
    <submittedName>
        <fullName evidence="3">Protein-tyrosine phosphatase, low molecular weight</fullName>
    </submittedName>
</protein>